<dbReference type="EMBL" id="OUUW01000002">
    <property type="protein sequence ID" value="SPP76208.1"/>
    <property type="molecule type" value="Genomic_DNA"/>
</dbReference>
<proteinExistence type="predicted"/>
<sequence>MLVKLASPTSAHLKPPEGFECPLGYDTDSAGDVISLDQMVNKRSAATLPERAVKRRMVDCTKAKEQEQYQISTKISSEMIDLPQSGLQTQTEPIFRKISSRTTIEKPSMGSGQSQEMPMGEEETTPEECQLQLDYNKLKFEVEKLSEENAYLKQLTASMPSASGATPSNSSIRMTKSQLYNGIKKYLGPTLAALVRMEMFGGSEGRTWKGDERRFAVELLQLGESIYEHCCEEWRFRLPSLRTARSWLGSKESEDVDDSIDL</sequence>
<accession>A0A3B0JYM7</accession>
<dbReference type="OMA" id="HRFEYRI"/>
<evidence type="ECO:0000313" key="1">
    <source>
        <dbReference type="EMBL" id="SPP76208.1"/>
    </source>
</evidence>
<name>A0A3B0JYM7_DROGU</name>
<gene>
    <name evidence="1" type="ORF">DGUA_6G006699</name>
</gene>
<dbReference type="Proteomes" id="UP000268350">
    <property type="component" value="Unassembled WGS sequence"/>
</dbReference>
<dbReference type="STRING" id="7266.A0A3B0JYM7"/>
<dbReference type="AlphaFoldDB" id="A0A3B0JYM7"/>
<evidence type="ECO:0000313" key="2">
    <source>
        <dbReference type="Proteomes" id="UP000268350"/>
    </source>
</evidence>
<reference evidence="2" key="1">
    <citation type="submission" date="2018-01" db="EMBL/GenBank/DDBJ databases">
        <authorList>
            <person name="Alioto T."/>
            <person name="Alioto T."/>
        </authorList>
    </citation>
    <scope>NUCLEOTIDE SEQUENCE [LARGE SCALE GENOMIC DNA]</scope>
</reference>
<dbReference type="OrthoDB" id="7683421at2759"/>
<protein>
    <submittedName>
        <fullName evidence="1">Uncharacterized protein</fullName>
    </submittedName>
</protein>
<keyword evidence="2" id="KW-1185">Reference proteome</keyword>
<organism evidence="1 2">
    <name type="scientific">Drosophila guanche</name>
    <name type="common">Fruit fly</name>
    <dbReference type="NCBI Taxonomy" id="7266"/>
    <lineage>
        <taxon>Eukaryota</taxon>
        <taxon>Metazoa</taxon>
        <taxon>Ecdysozoa</taxon>
        <taxon>Arthropoda</taxon>
        <taxon>Hexapoda</taxon>
        <taxon>Insecta</taxon>
        <taxon>Pterygota</taxon>
        <taxon>Neoptera</taxon>
        <taxon>Endopterygota</taxon>
        <taxon>Diptera</taxon>
        <taxon>Brachycera</taxon>
        <taxon>Muscomorpha</taxon>
        <taxon>Ephydroidea</taxon>
        <taxon>Drosophilidae</taxon>
        <taxon>Drosophila</taxon>
        <taxon>Sophophora</taxon>
    </lineage>
</organism>